<comment type="caution">
    <text evidence="2">The sequence shown here is derived from an EMBL/GenBank/DDBJ whole genome shotgun (WGS) entry which is preliminary data.</text>
</comment>
<dbReference type="PANTHER" id="PTHR43685">
    <property type="entry name" value="GLYCOSYLTRANSFERASE"/>
    <property type="match status" value="1"/>
</dbReference>
<organism evidence="2 3">
    <name type="scientific">Candidatus Thiomargarita nelsonii</name>
    <dbReference type="NCBI Taxonomy" id="1003181"/>
    <lineage>
        <taxon>Bacteria</taxon>
        <taxon>Pseudomonadati</taxon>
        <taxon>Pseudomonadota</taxon>
        <taxon>Gammaproteobacteria</taxon>
        <taxon>Thiotrichales</taxon>
        <taxon>Thiotrichaceae</taxon>
        <taxon>Thiomargarita</taxon>
    </lineage>
</organism>
<proteinExistence type="predicted"/>
<dbReference type="PANTHER" id="PTHR43685:SF2">
    <property type="entry name" value="GLYCOSYLTRANSFERASE 2-LIKE DOMAIN-CONTAINING PROTEIN"/>
    <property type="match status" value="1"/>
</dbReference>
<name>A0A176S3G3_9GAMM</name>
<gene>
    <name evidence="2" type="ORF">THIOM_001715</name>
</gene>
<keyword evidence="3" id="KW-1185">Reference proteome</keyword>
<dbReference type="InterPro" id="IPR029044">
    <property type="entry name" value="Nucleotide-diphossugar_trans"/>
</dbReference>
<dbReference type="SUPFAM" id="SSF53448">
    <property type="entry name" value="Nucleotide-diphospho-sugar transferases"/>
    <property type="match status" value="2"/>
</dbReference>
<dbReference type="Proteomes" id="UP000076962">
    <property type="component" value="Unassembled WGS sequence"/>
</dbReference>
<dbReference type="AlphaFoldDB" id="A0A176S3G3"/>
<dbReference type="Pfam" id="PF00535">
    <property type="entry name" value="Glycos_transf_2"/>
    <property type="match status" value="2"/>
</dbReference>
<evidence type="ECO:0000259" key="1">
    <source>
        <dbReference type="Pfam" id="PF00535"/>
    </source>
</evidence>
<keyword evidence="2" id="KW-0808">Transferase</keyword>
<feature type="non-terminal residue" evidence="2">
    <location>
        <position position="1"/>
    </location>
</feature>
<dbReference type="InterPro" id="IPR001173">
    <property type="entry name" value="Glyco_trans_2-like"/>
</dbReference>
<sequence length="569" mass="64660">THEVIISFADIDNPLIIFKKSIQWTLNWAGEHAAHVFSLKLGTYNRENHCHLHLSIFSLTESDEIYAKAVVNGVAAKDNSYNAFLLDKPLPAGKYLCVIDSPDADHENALAVYVTPRQNIQLAATREDSDAIPRLTLPDSETYHKWYELNRCNKYQLEAQRRQLQEWQAPPLISVIIPTFNSHPEWLEELLSSLHEQTYPHWECIIVDDASPTTAHLEVARQWCKQDARFHLVQHLENQGVSSASQTGVEAAEGLYLCVVDHDDRLEPQALFEIALVILQKQPDVIYSDEMLVDENGQMIRCEFRPDFDYHFLLSHPYIIHLTLFRREVVLKAGGFAENLQVSQDYDLLLRVAATTQDFYHLPKVLYQWGHSQAEKVMSNSLAAINQHLRMKGFDETEAWAAEGQAFNFFRVRHKISPTKVSIIIPTRDRVDLLKTCIESINRKTRIPKGVELEFVIVDNDSTCTDTLAYFEELQAMGVLIVKQSGAFNFSLLNNKAVKQATGSMLLFLNNDIEIVEAEWLEAMLELMAWNDVGIVGAKLVYPDIGTIQHAGVLIGFNGAAAHDHQFDL</sequence>
<dbReference type="InterPro" id="IPR050834">
    <property type="entry name" value="Glycosyltransf_2"/>
</dbReference>
<dbReference type="Gene3D" id="3.90.550.10">
    <property type="entry name" value="Spore Coat Polysaccharide Biosynthesis Protein SpsA, Chain A"/>
    <property type="match status" value="2"/>
</dbReference>
<dbReference type="GO" id="GO:0044010">
    <property type="term" value="P:single-species biofilm formation"/>
    <property type="evidence" value="ECO:0007669"/>
    <property type="project" value="TreeGrafter"/>
</dbReference>
<dbReference type="EMBL" id="LUTY01000916">
    <property type="protein sequence ID" value="OAD22484.1"/>
    <property type="molecule type" value="Genomic_DNA"/>
</dbReference>
<feature type="domain" description="Glycosyltransferase 2-like" evidence="1">
    <location>
        <begin position="174"/>
        <end position="287"/>
    </location>
</feature>
<protein>
    <submittedName>
        <fullName evidence="2">Glycosyltransferase, group 2 family protein</fullName>
    </submittedName>
</protein>
<accession>A0A176S3G3</accession>
<reference evidence="2 3" key="1">
    <citation type="submission" date="2016-05" db="EMBL/GenBank/DDBJ databases">
        <title>Single-cell genome of chain-forming Candidatus Thiomargarita nelsonii and comparison to other large sulfur-oxidizing bacteria.</title>
        <authorList>
            <person name="Winkel M."/>
            <person name="Salman V."/>
            <person name="Woyke T."/>
            <person name="Schulz-Vogt H."/>
            <person name="Richter M."/>
            <person name="Flood B."/>
            <person name="Bailey J."/>
            <person name="Amann R."/>
            <person name="Mussmann M."/>
        </authorList>
    </citation>
    <scope>NUCLEOTIDE SEQUENCE [LARGE SCALE GENOMIC DNA]</scope>
    <source>
        <strain evidence="2 3">THI036</strain>
    </source>
</reference>
<evidence type="ECO:0000313" key="3">
    <source>
        <dbReference type="Proteomes" id="UP000076962"/>
    </source>
</evidence>
<feature type="domain" description="Glycosyltransferase 2-like" evidence="1">
    <location>
        <begin position="422"/>
        <end position="544"/>
    </location>
</feature>
<evidence type="ECO:0000313" key="2">
    <source>
        <dbReference type="EMBL" id="OAD22484.1"/>
    </source>
</evidence>
<dbReference type="GO" id="GO:0016740">
    <property type="term" value="F:transferase activity"/>
    <property type="evidence" value="ECO:0007669"/>
    <property type="project" value="UniProtKB-KW"/>
</dbReference>